<dbReference type="GO" id="GO:0000977">
    <property type="term" value="F:RNA polymerase II transcription regulatory region sequence-specific DNA binding"/>
    <property type="evidence" value="ECO:0007669"/>
    <property type="project" value="TreeGrafter"/>
</dbReference>
<dbReference type="GO" id="GO:0000981">
    <property type="term" value="F:DNA-binding transcription factor activity, RNA polymerase II-specific"/>
    <property type="evidence" value="ECO:0007669"/>
    <property type="project" value="TreeGrafter"/>
</dbReference>
<dbReference type="InParanoid" id="A0A672HQA3"/>
<evidence type="ECO:0000313" key="11">
    <source>
        <dbReference type="Proteomes" id="UP000472267"/>
    </source>
</evidence>
<dbReference type="InterPro" id="IPR001356">
    <property type="entry name" value="HD"/>
</dbReference>
<reference evidence="10" key="2">
    <citation type="submission" date="2025-08" db="UniProtKB">
        <authorList>
            <consortium name="Ensembl"/>
        </authorList>
    </citation>
    <scope>IDENTIFICATION</scope>
</reference>
<evidence type="ECO:0000256" key="1">
    <source>
        <dbReference type="ARBA" id="ARBA00004123"/>
    </source>
</evidence>
<keyword evidence="6 7" id="KW-0539">Nucleus</keyword>
<comment type="similarity">
    <text evidence="2">Belongs to the paired homeobox family.</text>
</comment>
<evidence type="ECO:0000256" key="8">
    <source>
        <dbReference type="RuleBase" id="RU000682"/>
    </source>
</evidence>
<dbReference type="SUPFAM" id="SSF46689">
    <property type="entry name" value="Homeodomain-like"/>
    <property type="match status" value="1"/>
</dbReference>
<dbReference type="InterPro" id="IPR009057">
    <property type="entry name" value="Homeodomain-like_sf"/>
</dbReference>
<dbReference type="InterPro" id="IPR050649">
    <property type="entry name" value="Paired_Homeobox_TFs"/>
</dbReference>
<evidence type="ECO:0000313" key="10">
    <source>
        <dbReference type="Ensembl" id="ENSSFAP00005031207.1"/>
    </source>
</evidence>
<dbReference type="PANTHER" id="PTHR24329:SF340">
    <property type="entry name" value="ARISTALESS RELATED HOMEOBOX"/>
    <property type="match status" value="1"/>
</dbReference>
<evidence type="ECO:0000256" key="5">
    <source>
        <dbReference type="ARBA" id="ARBA00023155"/>
    </source>
</evidence>
<dbReference type="PROSITE" id="PS50071">
    <property type="entry name" value="HOMEOBOX_2"/>
    <property type="match status" value="1"/>
</dbReference>
<organism evidence="10 11">
    <name type="scientific">Salarias fasciatus</name>
    <name type="common">Jewelled blenny</name>
    <name type="synonym">Blennius fasciatus</name>
    <dbReference type="NCBI Taxonomy" id="181472"/>
    <lineage>
        <taxon>Eukaryota</taxon>
        <taxon>Metazoa</taxon>
        <taxon>Chordata</taxon>
        <taxon>Craniata</taxon>
        <taxon>Vertebrata</taxon>
        <taxon>Euteleostomi</taxon>
        <taxon>Actinopterygii</taxon>
        <taxon>Neopterygii</taxon>
        <taxon>Teleostei</taxon>
        <taxon>Neoteleostei</taxon>
        <taxon>Acanthomorphata</taxon>
        <taxon>Ovalentaria</taxon>
        <taxon>Blenniimorphae</taxon>
        <taxon>Blenniiformes</taxon>
        <taxon>Blennioidei</taxon>
        <taxon>Blenniidae</taxon>
        <taxon>Salariinae</taxon>
        <taxon>Salarias</taxon>
    </lineage>
</organism>
<sequence length="279" mass="31575">RPPRQPSVHTSFDRVTKFFNSGPELENCVAMLTQRRKRTNFTQQQIEVLEKVYVDTKYPDIYLRERLEALTGLPESRIQVWFQNRRAKSRRQVGSSLSVKVTNTHAAVPFSQMQSRMGPEKGRQSTFTHLTSSYEHTPGSCTYSKDCLRAKPEHARPHSLGASIPGCNIQRFPKENLHHPEVEASGHCAQVLVEYDNFPPNKTIGPEMKVVIPPIPSQSHFGRSSTKDGGCQLQYPPQVGATEERFGHFPVIRPTNAQDFTDSDSEWENEAMAGFTGFM</sequence>
<evidence type="ECO:0000256" key="7">
    <source>
        <dbReference type="PROSITE-ProRule" id="PRU00108"/>
    </source>
</evidence>
<dbReference type="Gene3D" id="1.10.10.60">
    <property type="entry name" value="Homeodomain-like"/>
    <property type="match status" value="1"/>
</dbReference>
<dbReference type="Pfam" id="PF00046">
    <property type="entry name" value="Homeodomain"/>
    <property type="match status" value="1"/>
</dbReference>
<keyword evidence="3" id="KW-0217">Developmental protein</keyword>
<dbReference type="SMART" id="SM00389">
    <property type="entry name" value="HOX"/>
    <property type="match status" value="1"/>
</dbReference>
<dbReference type="Ensembl" id="ENSSFAT00005032336.1">
    <property type="protein sequence ID" value="ENSSFAP00005031207.1"/>
    <property type="gene ID" value="ENSSFAG00005015839.1"/>
</dbReference>
<dbReference type="GO" id="GO:0005634">
    <property type="term" value="C:nucleus"/>
    <property type="evidence" value="ECO:0007669"/>
    <property type="project" value="UniProtKB-SubCell"/>
</dbReference>
<dbReference type="AlphaFoldDB" id="A0A672HQA3"/>
<proteinExistence type="inferred from homology"/>
<feature type="DNA-binding region" description="Homeobox" evidence="7">
    <location>
        <begin position="34"/>
        <end position="93"/>
    </location>
</feature>
<dbReference type="PANTHER" id="PTHR24329">
    <property type="entry name" value="HOMEOBOX PROTEIN ARISTALESS"/>
    <property type="match status" value="1"/>
</dbReference>
<comment type="subcellular location">
    <subcellularLocation>
        <location evidence="1 7 8">Nucleus</location>
    </subcellularLocation>
</comment>
<protein>
    <submittedName>
        <fullName evidence="10">Mix paired-like homeobox</fullName>
    </submittedName>
</protein>
<keyword evidence="4 7" id="KW-0238">DNA-binding</keyword>
<keyword evidence="5 7" id="KW-0371">Homeobox</keyword>
<evidence type="ECO:0000256" key="6">
    <source>
        <dbReference type="ARBA" id="ARBA00023242"/>
    </source>
</evidence>
<evidence type="ECO:0000259" key="9">
    <source>
        <dbReference type="PROSITE" id="PS50071"/>
    </source>
</evidence>
<dbReference type="CDD" id="cd00086">
    <property type="entry name" value="homeodomain"/>
    <property type="match status" value="1"/>
</dbReference>
<reference evidence="10" key="3">
    <citation type="submission" date="2025-09" db="UniProtKB">
        <authorList>
            <consortium name="Ensembl"/>
        </authorList>
    </citation>
    <scope>IDENTIFICATION</scope>
</reference>
<feature type="domain" description="Homeobox" evidence="9">
    <location>
        <begin position="32"/>
        <end position="92"/>
    </location>
</feature>
<dbReference type="FunCoup" id="A0A672HQA3">
    <property type="interactions" value="22"/>
</dbReference>
<dbReference type="FunFam" id="1.10.10.60:FF:000312">
    <property type="entry name" value="Mix-type homeobox gene 1"/>
    <property type="match status" value="1"/>
</dbReference>
<evidence type="ECO:0000256" key="2">
    <source>
        <dbReference type="ARBA" id="ARBA00005733"/>
    </source>
</evidence>
<evidence type="ECO:0000256" key="4">
    <source>
        <dbReference type="ARBA" id="ARBA00023125"/>
    </source>
</evidence>
<dbReference type="OMA" id="MYHEGPL"/>
<name>A0A672HQA3_SALFA</name>
<keyword evidence="11" id="KW-1185">Reference proteome</keyword>
<evidence type="ECO:0000256" key="3">
    <source>
        <dbReference type="ARBA" id="ARBA00022473"/>
    </source>
</evidence>
<dbReference type="Proteomes" id="UP000472267">
    <property type="component" value="Chromosome 15"/>
</dbReference>
<accession>A0A672HQA3</accession>
<reference evidence="10" key="1">
    <citation type="submission" date="2019-06" db="EMBL/GenBank/DDBJ databases">
        <authorList>
            <consortium name="Wellcome Sanger Institute Data Sharing"/>
        </authorList>
    </citation>
    <scope>NUCLEOTIDE SEQUENCE [LARGE SCALE GENOMIC DNA]</scope>
</reference>